<evidence type="ECO:0000256" key="1">
    <source>
        <dbReference type="ARBA" id="ARBA00010333"/>
    </source>
</evidence>
<evidence type="ECO:0000256" key="3">
    <source>
        <dbReference type="ARBA" id="ARBA00022729"/>
    </source>
</evidence>
<dbReference type="PATRIC" id="fig|1179773.3.peg.5652"/>
<dbReference type="InterPro" id="IPR001638">
    <property type="entry name" value="Solute-binding_3/MltF_N"/>
</dbReference>
<evidence type="ECO:0000256" key="4">
    <source>
        <dbReference type="SAM" id="MobiDB-lite"/>
    </source>
</evidence>
<dbReference type="SUPFAM" id="SSF53850">
    <property type="entry name" value="Periplasmic binding protein-like II"/>
    <property type="match status" value="1"/>
</dbReference>
<dbReference type="Gene3D" id="3.40.190.10">
    <property type="entry name" value="Periplasmic binding protein-like II"/>
    <property type="match status" value="2"/>
</dbReference>
<dbReference type="HOGENOM" id="CLU_863017_0_0_11"/>
<evidence type="ECO:0000256" key="2">
    <source>
        <dbReference type="ARBA" id="ARBA00022448"/>
    </source>
</evidence>
<keyword evidence="8" id="KW-1185">Reference proteome</keyword>
<keyword evidence="2" id="KW-0813">Transport</keyword>
<protein>
    <recommendedName>
        <fullName evidence="6">Solute-binding protein family 3/N-terminal domain-containing protein</fullName>
    </recommendedName>
</protein>
<comment type="similarity">
    <text evidence="1">Belongs to the bacterial solute-binding protein 3 family.</text>
</comment>
<feature type="region of interest" description="Disordered" evidence="4">
    <location>
        <begin position="301"/>
        <end position="322"/>
    </location>
</feature>
<proteinExistence type="inferred from homology"/>
<keyword evidence="3" id="KW-0732">Signal</keyword>
<keyword evidence="5" id="KW-0812">Transmembrane</keyword>
<dbReference type="EMBL" id="HE804045">
    <property type="protein sequence ID" value="CCH32868.1"/>
    <property type="molecule type" value="Genomic_DNA"/>
</dbReference>
<accession>K0K867</accession>
<evidence type="ECO:0000313" key="7">
    <source>
        <dbReference type="EMBL" id="CCH32868.1"/>
    </source>
</evidence>
<dbReference type="PANTHER" id="PTHR30085">
    <property type="entry name" value="AMINO ACID ABC TRANSPORTER PERMEASE"/>
    <property type="match status" value="1"/>
</dbReference>
<dbReference type="SMART" id="SM00062">
    <property type="entry name" value="PBPb"/>
    <property type="match status" value="1"/>
</dbReference>
<dbReference type="KEGG" id="sesp:BN6_56090"/>
<organism evidence="7 8">
    <name type="scientific">Saccharothrix espanaensis (strain ATCC 51144 / DSM 44229 / JCM 9112 / NBRC 15066 / NRRL 15764)</name>
    <dbReference type="NCBI Taxonomy" id="1179773"/>
    <lineage>
        <taxon>Bacteria</taxon>
        <taxon>Bacillati</taxon>
        <taxon>Actinomycetota</taxon>
        <taxon>Actinomycetes</taxon>
        <taxon>Pseudonocardiales</taxon>
        <taxon>Pseudonocardiaceae</taxon>
        <taxon>Saccharothrix</taxon>
    </lineage>
</organism>
<dbReference type="InterPro" id="IPR051455">
    <property type="entry name" value="Bact_solute-bind_prot3"/>
</dbReference>
<reference evidence="7 8" key="1">
    <citation type="journal article" date="2012" name="BMC Genomics">
        <title>Complete genome sequence of Saccharothrix espanaensis DSM 44229T and comparison to the other completely sequenced Pseudonocardiaceae.</title>
        <authorList>
            <person name="Strobel T."/>
            <person name="Al-Dilaimi A."/>
            <person name="Blom J."/>
            <person name="Gessner A."/>
            <person name="Kalinowski J."/>
            <person name="Luzhetska M."/>
            <person name="Puhler A."/>
            <person name="Szczepanowski R."/>
            <person name="Bechthold A."/>
            <person name="Ruckert C."/>
        </authorList>
    </citation>
    <scope>NUCLEOTIDE SEQUENCE [LARGE SCALE GENOMIC DNA]</scope>
    <source>
        <strain evidence="8">ATCC 51144 / DSM 44229 / JCM 9112 / NBRC 15066 / NRRL 15764</strain>
    </source>
</reference>
<evidence type="ECO:0000259" key="6">
    <source>
        <dbReference type="SMART" id="SM00062"/>
    </source>
</evidence>
<name>K0K867_SACES</name>
<dbReference type="STRING" id="1179773.BN6_56090"/>
<dbReference type="AlphaFoldDB" id="K0K867"/>
<feature type="transmembrane region" description="Helical" evidence="5">
    <location>
        <begin position="12"/>
        <end position="31"/>
    </location>
</feature>
<keyword evidence="5" id="KW-1133">Transmembrane helix</keyword>
<dbReference type="Pfam" id="PF00497">
    <property type="entry name" value="SBP_bac_3"/>
    <property type="match status" value="1"/>
</dbReference>
<evidence type="ECO:0000313" key="8">
    <source>
        <dbReference type="Proteomes" id="UP000006281"/>
    </source>
</evidence>
<keyword evidence="5" id="KW-0472">Membrane</keyword>
<sequence>MTARRTILRRIIPLVAAVVVVAATIAIVRFVSTGHGEADTAASGQSTAVVRQPTSAAALPPSSWASPVRIGINGSLPGWSYPSSTPDGYDGFDVALIRFIKDSLHIEVHLVPMQPGEREKSLLDGTVDLVVANFSMDGKSVAREGSARKDVLAFAGPYFRDRSGIMLSTKKLYEFTHQNATIPSELVCVVKGTTAEGYMTGAKVRRSQAECFEEIGKSDEVGERVVGAVTDETIVDAYKHAKANDRLAGTVMWDGQDHPISPEMYGIGMRKGDPARCRELGGVITEFLVSQGDPWHKAFYDSLGAQSPKDRKPTAVDPTYCG</sequence>
<dbReference type="PANTHER" id="PTHR30085:SF6">
    <property type="entry name" value="ABC TRANSPORTER GLUTAMINE-BINDING PROTEIN GLNH"/>
    <property type="match status" value="1"/>
</dbReference>
<feature type="domain" description="Solute-binding protein family 3/N-terminal" evidence="6">
    <location>
        <begin position="67"/>
        <end position="302"/>
    </location>
</feature>
<evidence type="ECO:0000256" key="5">
    <source>
        <dbReference type="SAM" id="Phobius"/>
    </source>
</evidence>
<dbReference type="Proteomes" id="UP000006281">
    <property type="component" value="Chromosome"/>
</dbReference>
<dbReference type="GO" id="GO:0006865">
    <property type="term" value="P:amino acid transport"/>
    <property type="evidence" value="ECO:0007669"/>
    <property type="project" value="TreeGrafter"/>
</dbReference>
<gene>
    <name evidence="7" type="ordered locus">BN6_56090</name>
</gene>
<dbReference type="eggNOG" id="COG0834">
    <property type="taxonomic scope" value="Bacteria"/>
</dbReference>